<sequence length="133" mass="14884">MLALKSPGFISYFSFISRFANIAPPNYSKIIPKDKSPAIKQMSATHHRPLSLSHLTPQGGVNIPTPAASYNSLPLSDPAGYKASEYILRRFLAGLRLQFSHKFLKRLVPAASPRNWRGKHIVCFLESISSRYK</sequence>
<evidence type="ECO:0000313" key="1">
    <source>
        <dbReference type="EMBL" id="KAH0807296.1"/>
    </source>
</evidence>
<comment type="caution">
    <text evidence="1">The sequence shown here is derived from an EMBL/GenBank/DDBJ whole genome shotgun (WGS) entry which is preliminary data.</text>
</comment>
<reference evidence="1" key="1">
    <citation type="journal article" date="2020" name="J Insects Food Feed">
        <title>The yellow mealworm (Tenebrio molitor) genome: a resource for the emerging insects as food and feed industry.</title>
        <authorList>
            <person name="Eriksson T."/>
            <person name="Andere A."/>
            <person name="Kelstrup H."/>
            <person name="Emery V."/>
            <person name="Picard C."/>
        </authorList>
    </citation>
    <scope>NUCLEOTIDE SEQUENCE</scope>
    <source>
        <strain evidence="1">Stoneville</strain>
        <tissue evidence="1">Whole head</tissue>
    </source>
</reference>
<organism evidence="1 2">
    <name type="scientific">Tenebrio molitor</name>
    <name type="common">Yellow mealworm beetle</name>
    <dbReference type="NCBI Taxonomy" id="7067"/>
    <lineage>
        <taxon>Eukaryota</taxon>
        <taxon>Metazoa</taxon>
        <taxon>Ecdysozoa</taxon>
        <taxon>Arthropoda</taxon>
        <taxon>Hexapoda</taxon>
        <taxon>Insecta</taxon>
        <taxon>Pterygota</taxon>
        <taxon>Neoptera</taxon>
        <taxon>Endopterygota</taxon>
        <taxon>Coleoptera</taxon>
        <taxon>Polyphaga</taxon>
        <taxon>Cucujiformia</taxon>
        <taxon>Tenebrionidae</taxon>
        <taxon>Tenebrio</taxon>
    </lineage>
</organism>
<proteinExistence type="predicted"/>
<protein>
    <submittedName>
        <fullName evidence="1">Uncharacterized protein</fullName>
    </submittedName>
</protein>
<dbReference type="EMBL" id="JABDTM020030822">
    <property type="protein sequence ID" value="KAH0807296.1"/>
    <property type="molecule type" value="Genomic_DNA"/>
</dbReference>
<keyword evidence="2" id="KW-1185">Reference proteome</keyword>
<reference evidence="1" key="2">
    <citation type="submission" date="2021-08" db="EMBL/GenBank/DDBJ databases">
        <authorList>
            <person name="Eriksson T."/>
        </authorList>
    </citation>
    <scope>NUCLEOTIDE SEQUENCE</scope>
    <source>
        <strain evidence="1">Stoneville</strain>
        <tissue evidence="1">Whole head</tissue>
    </source>
</reference>
<gene>
    <name evidence="1" type="ORF">GEV33_015495</name>
</gene>
<dbReference type="Proteomes" id="UP000719412">
    <property type="component" value="Unassembled WGS sequence"/>
</dbReference>
<name>A0A8J6H3G1_TENMO</name>
<accession>A0A8J6H3G1</accession>
<dbReference type="AlphaFoldDB" id="A0A8J6H3G1"/>
<evidence type="ECO:0000313" key="2">
    <source>
        <dbReference type="Proteomes" id="UP000719412"/>
    </source>
</evidence>